<feature type="compositionally biased region" description="Polar residues" evidence="1">
    <location>
        <begin position="108"/>
        <end position="117"/>
    </location>
</feature>
<reference evidence="2" key="1">
    <citation type="submission" date="2023-04" db="EMBL/GenBank/DDBJ databases">
        <title>Chromosome-level genome of Chaenocephalus aceratus.</title>
        <authorList>
            <person name="Park H."/>
        </authorList>
    </citation>
    <scope>NUCLEOTIDE SEQUENCE</scope>
    <source>
        <strain evidence="2">DE</strain>
        <tissue evidence="2">Muscle</tissue>
    </source>
</reference>
<feature type="region of interest" description="Disordered" evidence="1">
    <location>
        <begin position="97"/>
        <end position="117"/>
    </location>
</feature>
<feature type="non-terminal residue" evidence="2">
    <location>
        <position position="135"/>
    </location>
</feature>
<name>A0AAD9B457_DISEL</name>
<feature type="region of interest" description="Disordered" evidence="1">
    <location>
        <begin position="27"/>
        <end position="71"/>
    </location>
</feature>
<accession>A0AAD9B457</accession>
<organism evidence="2 3">
    <name type="scientific">Dissostichus eleginoides</name>
    <name type="common">Patagonian toothfish</name>
    <name type="synonym">Dissostichus amissus</name>
    <dbReference type="NCBI Taxonomy" id="100907"/>
    <lineage>
        <taxon>Eukaryota</taxon>
        <taxon>Metazoa</taxon>
        <taxon>Chordata</taxon>
        <taxon>Craniata</taxon>
        <taxon>Vertebrata</taxon>
        <taxon>Euteleostomi</taxon>
        <taxon>Actinopterygii</taxon>
        <taxon>Neopterygii</taxon>
        <taxon>Teleostei</taxon>
        <taxon>Neoteleostei</taxon>
        <taxon>Acanthomorphata</taxon>
        <taxon>Eupercaria</taxon>
        <taxon>Perciformes</taxon>
        <taxon>Notothenioidei</taxon>
        <taxon>Nototheniidae</taxon>
        <taxon>Dissostichus</taxon>
    </lineage>
</organism>
<feature type="non-terminal residue" evidence="2">
    <location>
        <position position="1"/>
    </location>
</feature>
<dbReference type="EMBL" id="JASDAP010000028">
    <property type="protein sequence ID" value="KAK1876371.1"/>
    <property type="molecule type" value="Genomic_DNA"/>
</dbReference>
<dbReference type="AlphaFoldDB" id="A0AAD9B457"/>
<feature type="compositionally biased region" description="Low complexity" evidence="1">
    <location>
        <begin position="32"/>
        <end position="43"/>
    </location>
</feature>
<evidence type="ECO:0000313" key="2">
    <source>
        <dbReference type="EMBL" id="KAK1876371.1"/>
    </source>
</evidence>
<keyword evidence="3" id="KW-1185">Reference proteome</keyword>
<evidence type="ECO:0000313" key="3">
    <source>
        <dbReference type="Proteomes" id="UP001228049"/>
    </source>
</evidence>
<evidence type="ECO:0000256" key="1">
    <source>
        <dbReference type="SAM" id="MobiDB-lite"/>
    </source>
</evidence>
<gene>
    <name evidence="2" type="ORF">KUDE01_001694</name>
</gene>
<dbReference type="Proteomes" id="UP001228049">
    <property type="component" value="Unassembled WGS sequence"/>
</dbReference>
<proteinExistence type="predicted"/>
<protein>
    <submittedName>
        <fullName evidence="2">Type II secretion system protein C</fullName>
    </submittedName>
</protein>
<sequence>IQRCNSSQRFSALTAVTRQHFKVEQEGAGFQVSPPSVSAALSSHRTSAPDWLEPGRDGRRHRHPPRRDPAEAVTCGHSHTLHAYNAAPGVWLTVQLSGQRDRGKKPSMYSQASPYSPTIQTASCSAVLLSAGSSQ</sequence>
<comment type="caution">
    <text evidence="2">The sequence shown here is derived from an EMBL/GenBank/DDBJ whole genome shotgun (WGS) entry which is preliminary data.</text>
</comment>